<name>A0A4R3MF93_9HYPH</name>
<dbReference type="Proteomes" id="UP000295678">
    <property type="component" value="Unassembled WGS sequence"/>
</dbReference>
<evidence type="ECO:0000256" key="2">
    <source>
        <dbReference type="SAM" id="SignalP"/>
    </source>
</evidence>
<dbReference type="InterPro" id="IPR029046">
    <property type="entry name" value="LolA/LolB/LppX"/>
</dbReference>
<keyword evidence="1 2" id="KW-0732">Signal</keyword>
<evidence type="ECO:0000256" key="1">
    <source>
        <dbReference type="ARBA" id="ARBA00022729"/>
    </source>
</evidence>
<keyword evidence="4" id="KW-1185">Reference proteome</keyword>
<dbReference type="RefSeq" id="WP_132805738.1">
    <property type="nucleotide sequence ID" value="NZ_SMAK01000003.1"/>
</dbReference>
<dbReference type="PANTHER" id="PTHR35869">
    <property type="entry name" value="OUTER-MEMBRANE LIPOPROTEIN CARRIER PROTEIN"/>
    <property type="match status" value="1"/>
</dbReference>
<dbReference type="AlphaFoldDB" id="A0A4R3MF93"/>
<dbReference type="SUPFAM" id="SSF89392">
    <property type="entry name" value="Prokaryotic lipoproteins and lipoprotein localization factors"/>
    <property type="match status" value="1"/>
</dbReference>
<keyword evidence="3" id="KW-0449">Lipoprotein</keyword>
<evidence type="ECO:0000313" key="3">
    <source>
        <dbReference type="EMBL" id="TCT11832.1"/>
    </source>
</evidence>
<dbReference type="Pfam" id="PF03548">
    <property type="entry name" value="LolA"/>
    <property type="match status" value="1"/>
</dbReference>
<gene>
    <name evidence="3" type="ORF">EDC22_103144</name>
</gene>
<dbReference type="Gene3D" id="2.50.20.10">
    <property type="entry name" value="Lipoprotein localisation LolA/LolB/LppX"/>
    <property type="match status" value="1"/>
</dbReference>
<proteinExistence type="predicted"/>
<dbReference type="PANTHER" id="PTHR35869:SF1">
    <property type="entry name" value="OUTER-MEMBRANE LIPOPROTEIN CARRIER PROTEIN"/>
    <property type="match status" value="1"/>
</dbReference>
<dbReference type="OrthoDB" id="9800501at2"/>
<feature type="chain" id="PRO_5020780838" evidence="2">
    <location>
        <begin position="25"/>
        <end position="216"/>
    </location>
</feature>
<sequence>MKRAVGLILAVALAAAIVPASGQARTDPSAFNDAQIAAIRQINAYLNSLSTLEGDFVQVAPDGHISQGRFYIERPGRLRFEYAPPAQMQVISDGRWVAVQDRKLKTTEKYPLMTTPLNVILSNDIDLMRDTRILAVYPESELVTISIEQTSGDAAGTLTLMFDPAAQELRRWTITDVQGLDTTVALENVVYGVAIDPKMFRIIENRILDIGGSNTR</sequence>
<dbReference type="CDD" id="cd16325">
    <property type="entry name" value="LolA"/>
    <property type="match status" value="1"/>
</dbReference>
<organism evidence="3 4">
    <name type="scientific">Tepidamorphus gemmatus</name>
    <dbReference type="NCBI Taxonomy" id="747076"/>
    <lineage>
        <taxon>Bacteria</taxon>
        <taxon>Pseudomonadati</taxon>
        <taxon>Pseudomonadota</taxon>
        <taxon>Alphaproteobacteria</taxon>
        <taxon>Hyphomicrobiales</taxon>
        <taxon>Tepidamorphaceae</taxon>
        <taxon>Tepidamorphus</taxon>
    </lineage>
</organism>
<reference evidence="3 4" key="1">
    <citation type="submission" date="2019-03" db="EMBL/GenBank/DDBJ databases">
        <title>Genomic Encyclopedia of Type Strains, Phase IV (KMG-IV): sequencing the most valuable type-strain genomes for metagenomic binning, comparative biology and taxonomic classification.</title>
        <authorList>
            <person name="Goeker M."/>
        </authorList>
    </citation>
    <scope>NUCLEOTIDE SEQUENCE [LARGE SCALE GENOMIC DNA]</scope>
    <source>
        <strain evidence="3 4">DSM 19345</strain>
    </source>
</reference>
<protein>
    <submittedName>
        <fullName evidence="3">Outer membrane lipoprotein-sorting protein</fullName>
    </submittedName>
</protein>
<evidence type="ECO:0000313" key="4">
    <source>
        <dbReference type="Proteomes" id="UP000295678"/>
    </source>
</evidence>
<comment type="caution">
    <text evidence="3">The sequence shown here is derived from an EMBL/GenBank/DDBJ whole genome shotgun (WGS) entry which is preliminary data.</text>
</comment>
<dbReference type="InterPro" id="IPR004564">
    <property type="entry name" value="OM_lipoprot_carrier_LolA-like"/>
</dbReference>
<accession>A0A4R3MF93</accession>
<dbReference type="EMBL" id="SMAK01000003">
    <property type="protein sequence ID" value="TCT11832.1"/>
    <property type="molecule type" value="Genomic_DNA"/>
</dbReference>
<feature type="signal peptide" evidence="2">
    <location>
        <begin position="1"/>
        <end position="24"/>
    </location>
</feature>